<keyword evidence="3" id="KW-0805">Transcription regulation</keyword>
<organism evidence="7 8">
    <name type="scientific">Lysobacter niastensis</name>
    <dbReference type="NCBI Taxonomy" id="380629"/>
    <lineage>
        <taxon>Bacteria</taxon>
        <taxon>Pseudomonadati</taxon>
        <taxon>Pseudomonadota</taxon>
        <taxon>Gammaproteobacteria</taxon>
        <taxon>Lysobacterales</taxon>
        <taxon>Lysobacteraceae</taxon>
        <taxon>Lysobacter</taxon>
    </lineage>
</organism>
<accession>A0ABS0B7X1</accession>
<evidence type="ECO:0000313" key="7">
    <source>
        <dbReference type="EMBL" id="MBF6023802.1"/>
    </source>
</evidence>
<evidence type="ECO:0000256" key="3">
    <source>
        <dbReference type="ARBA" id="ARBA00023015"/>
    </source>
</evidence>
<keyword evidence="8" id="KW-1185">Reference proteome</keyword>
<evidence type="ECO:0000256" key="4">
    <source>
        <dbReference type="ARBA" id="ARBA00023125"/>
    </source>
</evidence>
<dbReference type="EMBL" id="JADLZT010000003">
    <property type="protein sequence ID" value="MBF6023802.1"/>
    <property type="molecule type" value="Genomic_DNA"/>
</dbReference>
<dbReference type="SUPFAM" id="SSF46955">
    <property type="entry name" value="Putative DNA-binding domain"/>
    <property type="match status" value="1"/>
</dbReference>
<name>A0ABS0B7X1_9GAMM</name>
<dbReference type="InterPro" id="IPR000551">
    <property type="entry name" value="MerR-type_HTH_dom"/>
</dbReference>
<gene>
    <name evidence="7" type="primary">cueR</name>
    <name evidence="7" type="ORF">IU514_07150</name>
</gene>
<dbReference type="CDD" id="cd01108">
    <property type="entry name" value="HTH_CueR"/>
    <property type="match status" value="1"/>
</dbReference>
<dbReference type="PROSITE" id="PS00552">
    <property type="entry name" value="HTH_MERR_1"/>
    <property type="match status" value="1"/>
</dbReference>
<evidence type="ECO:0000259" key="6">
    <source>
        <dbReference type="PROSITE" id="PS50937"/>
    </source>
</evidence>
<evidence type="ECO:0000256" key="1">
    <source>
        <dbReference type="ARBA" id="ARBA00004496"/>
    </source>
</evidence>
<comment type="subcellular location">
    <subcellularLocation>
        <location evidence="1">Cytoplasm</location>
    </subcellularLocation>
</comment>
<dbReference type="RefSeq" id="WP_194930385.1">
    <property type="nucleotide sequence ID" value="NZ_JADLZT010000003.1"/>
</dbReference>
<dbReference type="PANTHER" id="PTHR30204:SF94">
    <property type="entry name" value="HEAVY METAL-DEPENDENT TRANSCRIPTIONAL REGULATOR HI_0293-RELATED"/>
    <property type="match status" value="1"/>
</dbReference>
<keyword evidence="2" id="KW-0963">Cytoplasm</keyword>
<dbReference type="InterPro" id="IPR011789">
    <property type="entry name" value="CueR"/>
</dbReference>
<evidence type="ECO:0000313" key="8">
    <source>
        <dbReference type="Proteomes" id="UP001429984"/>
    </source>
</evidence>
<dbReference type="NCBIfam" id="TIGR02044">
    <property type="entry name" value="CueR"/>
    <property type="match status" value="1"/>
</dbReference>
<comment type="caution">
    <text evidence="7">The sequence shown here is derived from an EMBL/GenBank/DDBJ whole genome shotgun (WGS) entry which is preliminary data.</text>
</comment>
<dbReference type="Pfam" id="PF00376">
    <property type="entry name" value="MerR"/>
    <property type="match status" value="1"/>
</dbReference>
<dbReference type="InterPro" id="IPR015358">
    <property type="entry name" value="Tscrpt_reg_MerR_DNA-bd"/>
</dbReference>
<protein>
    <submittedName>
        <fullName evidence="7">Cu(I)-responsive transcriptional regulator</fullName>
    </submittedName>
</protein>
<dbReference type="InterPro" id="IPR009061">
    <property type="entry name" value="DNA-bd_dom_put_sf"/>
</dbReference>
<reference evidence="7 8" key="1">
    <citation type="submission" date="2020-11" db="EMBL/GenBank/DDBJ databases">
        <title>Draft Genome Sequence and Secondary Metabolite Biosynthetic Potential of the Lysobacter niastensis Type strain DSM 18481.</title>
        <authorList>
            <person name="Turrini P."/>
            <person name="Artuso I."/>
            <person name="Tescari M."/>
            <person name="Lugli G.A."/>
            <person name="Frangipani E."/>
            <person name="Ventura M."/>
            <person name="Visca P."/>
        </authorList>
    </citation>
    <scope>NUCLEOTIDE SEQUENCE [LARGE SCALE GENOMIC DNA]</scope>
    <source>
        <strain evidence="7 8">DSM 18481</strain>
    </source>
</reference>
<feature type="domain" description="HTH merR-type" evidence="6">
    <location>
        <begin position="20"/>
        <end position="86"/>
    </location>
</feature>
<dbReference type="PROSITE" id="PS50937">
    <property type="entry name" value="HTH_MERR_2"/>
    <property type="match status" value="1"/>
</dbReference>
<proteinExistence type="predicted"/>
<keyword evidence="5" id="KW-0804">Transcription</keyword>
<keyword evidence="4" id="KW-0238">DNA-binding</keyword>
<dbReference type="Proteomes" id="UP001429984">
    <property type="component" value="Unassembled WGS sequence"/>
</dbReference>
<dbReference type="Gene3D" id="1.10.1660.10">
    <property type="match status" value="1"/>
</dbReference>
<dbReference type="InterPro" id="IPR047057">
    <property type="entry name" value="MerR_fam"/>
</dbReference>
<evidence type="ECO:0000256" key="2">
    <source>
        <dbReference type="ARBA" id="ARBA00022490"/>
    </source>
</evidence>
<sequence length="157" mass="17521">MSKTLRPELSDAREQGFHNIGEAAQLSGVSAKMIRHYESIGLIPEAGRTFAGYRIYSDADVHRFQFIRRARVLGFSIRQIEALLGLWSNRARASAEVKRLAQEHADELAAKISEMQAMQRTLQDLANRCHGDERPECPILDDLAAHACGADTSRKST</sequence>
<dbReference type="Pfam" id="PF09278">
    <property type="entry name" value="MerR-DNA-bind"/>
    <property type="match status" value="1"/>
</dbReference>
<dbReference type="PANTHER" id="PTHR30204">
    <property type="entry name" value="REDOX-CYCLING DRUG-SENSING TRANSCRIPTIONAL ACTIVATOR SOXR"/>
    <property type="match status" value="1"/>
</dbReference>
<evidence type="ECO:0000256" key="5">
    <source>
        <dbReference type="ARBA" id="ARBA00023163"/>
    </source>
</evidence>
<dbReference type="SMART" id="SM00422">
    <property type="entry name" value="HTH_MERR"/>
    <property type="match status" value="1"/>
</dbReference>
<dbReference type="PRINTS" id="PR00040">
    <property type="entry name" value="HTHMERR"/>
</dbReference>